<accession>A0ABY0A0D7</accession>
<dbReference type="EMBL" id="RXFQ01000017">
    <property type="protein sequence ID" value="RSZ31052.1"/>
    <property type="molecule type" value="Genomic_DNA"/>
</dbReference>
<protein>
    <submittedName>
        <fullName evidence="1">Uncharacterized protein</fullName>
    </submittedName>
</protein>
<sequence>MRVLQQDYKAHGWNRPTVTLYGRVAAGWLGKISFPDPYDLHFSIAIDDAYSGIKVIDGQPSMMEAGYQNFFLIKTNRYENARPAEVKVRIPLEQPSGMSRQEFNGIRAARFNPRIPIARMGKSATSALL</sequence>
<evidence type="ECO:0000313" key="1">
    <source>
        <dbReference type="EMBL" id="RSZ31052.1"/>
    </source>
</evidence>
<proteinExistence type="predicted"/>
<comment type="caution">
    <text evidence="1">The sequence shown here is derived from an EMBL/GenBank/DDBJ whole genome shotgun (WGS) entry which is preliminary data.</text>
</comment>
<name>A0ABY0A0D7_9BURK</name>
<gene>
    <name evidence="1" type="ORF">EJO66_24740</name>
</gene>
<evidence type="ECO:0000313" key="2">
    <source>
        <dbReference type="Proteomes" id="UP000271137"/>
    </source>
</evidence>
<keyword evidence="2" id="KW-1185">Reference proteome</keyword>
<dbReference type="RefSeq" id="WP_125966392.1">
    <property type="nucleotide sequence ID" value="NZ_RXFQ01000017.1"/>
</dbReference>
<dbReference type="Proteomes" id="UP000271137">
    <property type="component" value="Unassembled WGS sequence"/>
</dbReference>
<reference evidence="1 2" key="1">
    <citation type="submission" date="2018-12" db="EMBL/GenBank/DDBJ databases">
        <title>The genome sequences of strain 502.</title>
        <authorList>
            <person name="Gao J."/>
            <person name="Sun J."/>
        </authorList>
    </citation>
    <scope>NUCLEOTIDE SEQUENCE [LARGE SCALE GENOMIC DNA]</scope>
    <source>
        <strain evidence="1 2">502</strain>
    </source>
</reference>
<organism evidence="1 2">
    <name type="scientific">Variovorax beijingensis</name>
    <dbReference type="NCBI Taxonomy" id="2496117"/>
    <lineage>
        <taxon>Bacteria</taxon>
        <taxon>Pseudomonadati</taxon>
        <taxon>Pseudomonadota</taxon>
        <taxon>Betaproteobacteria</taxon>
        <taxon>Burkholderiales</taxon>
        <taxon>Comamonadaceae</taxon>
        <taxon>Variovorax</taxon>
    </lineage>
</organism>